<name>A0A2W5EHA7_9SPHI</name>
<comment type="caution">
    <text evidence="1">The sequence shown here is derived from an EMBL/GenBank/DDBJ whole genome shotgun (WGS) entry which is preliminary data.</text>
</comment>
<dbReference type="Proteomes" id="UP000249645">
    <property type="component" value="Unassembled WGS sequence"/>
</dbReference>
<proteinExistence type="predicted"/>
<dbReference type="EMBL" id="QFOI01000561">
    <property type="protein sequence ID" value="PZP40957.1"/>
    <property type="molecule type" value="Genomic_DNA"/>
</dbReference>
<evidence type="ECO:0000313" key="1">
    <source>
        <dbReference type="EMBL" id="PZP40957.1"/>
    </source>
</evidence>
<evidence type="ECO:0000313" key="2">
    <source>
        <dbReference type="Proteomes" id="UP000249645"/>
    </source>
</evidence>
<reference evidence="1 2" key="1">
    <citation type="submission" date="2017-11" db="EMBL/GenBank/DDBJ databases">
        <title>Infants hospitalized years apart are colonized by the same room-sourced microbial strains.</title>
        <authorList>
            <person name="Brooks B."/>
            <person name="Olm M.R."/>
            <person name="Firek B.A."/>
            <person name="Baker R."/>
            <person name="Thomas B.C."/>
            <person name="Morowitz M.J."/>
            <person name="Banfield J.F."/>
        </authorList>
    </citation>
    <scope>NUCLEOTIDE SEQUENCE [LARGE SCALE GENOMIC DNA]</scope>
    <source>
        <strain evidence="1">S2_009_000_R2_76</strain>
    </source>
</reference>
<feature type="non-terminal residue" evidence="1">
    <location>
        <position position="159"/>
    </location>
</feature>
<dbReference type="AlphaFoldDB" id="A0A2W5EHA7"/>
<protein>
    <submittedName>
        <fullName evidence="1">Uncharacterized protein</fullName>
    </submittedName>
</protein>
<sequence length="159" mass="18587">MRFNCIYQTKIGVQTNFELNFNENVLFKHTCHVNFFDGGQLNTIKNDSIIIYSSNKLKIDKAFTDYLIKFESFVLFHCSNESLNHFSNYYKYARAVLRSGGWNPNIVRKNVFSVPLAYQSEFYNPDTSSIILKDRKYAWCFFGSLKGDRTTMYNALSDV</sequence>
<accession>A0A2W5EHA7</accession>
<organism evidence="1 2">
    <name type="scientific">Pseudopedobacter saltans</name>
    <dbReference type="NCBI Taxonomy" id="151895"/>
    <lineage>
        <taxon>Bacteria</taxon>
        <taxon>Pseudomonadati</taxon>
        <taxon>Bacteroidota</taxon>
        <taxon>Sphingobacteriia</taxon>
        <taxon>Sphingobacteriales</taxon>
        <taxon>Sphingobacteriaceae</taxon>
        <taxon>Pseudopedobacter</taxon>
    </lineage>
</organism>
<gene>
    <name evidence="1" type="ORF">DI598_18830</name>
</gene>